<proteinExistence type="predicted"/>
<name>A0A9K3E1C2_HELAN</name>
<accession>A0A9K3E1C2</accession>
<evidence type="ECO:0000313" key="1">
    <source>
        <dbReference type="EMBL" id="KAF5765255.1"/>
    </source>
</evidence>
<dbReference type="EMBL" id="MNCJ02000330">
    <property type="protein sequence ID" value="KAF5765255.1"/>
    <property type="molecule type" value="Genomic_DNA"/>
</dbReference>
<evidence type="ECO:0000313" key="2">
    <source>
        <dbReference type="Proteomes" id="UP000215914"/>
    </source>
</evidence>
<dbReference type="AlphaFoldDB" id="A0A9K3E1C2"/>
<sequence length="44" mass="4805">MSPTLKSARFESSCITSHISLALQPNGKLRDLASVCICVKLRTK</sequence>
<gene>
    <name evidence="1" type="ORF">HanXRQr2_Chr15g0701621</name>
</gene>
<keyword evidence="2" id="KW-1185">Reference proteome</keyword>
<dbReference type="Proteomes" id="UP000215914">
    <property type="component" value="Unassembled WGS sequence"/>
</dbReference>
<reference evidence="1" key="2">
    <citation type="submission" date="2020-06" db="EMBL/GenBank/DDBJ databases">
        <title>Helianthus annuus Genome sequencing and assembly Release 2.</title>
        <authorList>
            <person name="Gouzy J."/>
            <person name="Langlade N."/>
            <person name="Munos S."/>
        </authorList>
    </citation>
    <scope>NUCLEOTIDE SEQUENCE</scope>
    <source>
        <tissue evidence="1">Leaves</tissue>
    </source>
</reference>
<dbReference type="Gramene" id="mRNA:HanXRQr2_Chr15g0701621">
    <property type="protein sequence ID" value="mRNA:HanXRQr2_Chr15g0701621"/>
    <property type="gene ID" value="HanXRQr2_Chr15g0701621"/>
</dbReference>
<comment type="caution">
    <text evidence="1">The sequence shown here is derived from an EMBL/GenBank/DDBJ whole genome shotgun (WGS) entry which is preliminary data.</text>
</comment>
<protein>
    <submittedName>
        <fullName evidence="1">Uncharacterized protein</fullName>
    </submittedName>
</protein>
<reference evidence="1" key="1">
    <citation type="journal article" date="2017" name="Nature">
        <title>The sunflower genome provides insights into oil metabolism, flowering and Asterid evolution.</title>
        <authorList>
            <person name="Badouin H."/>
            <person name="Gouzy J."/>
            <person name="Grassa C.J."/>
            <person name="Murat F."/>
            <person name="Staton S.E."/>
            <person name="Cottret L."/>
            <person name="Lelandais-Briere C."/>
            <person name="Owens G.L."/>
            <person name="Carrere S."/>
            <person name="Mayjonade B."/>
            <person name="Legrand L."/>
            <person name="Gill N."/>
            <person name="Kane N.C."/>
            <person name="Bowers J.E."/>
            <person name="Hubner S."/>
            <person name="Bellec A."/>
            <person name="Berard A."/>
            <person name="Berges H."/>
            <person name="Blanchet N."/>
            <person name="Boniface M.C."/>
            <person name="Brunel D."/>
            <person name="Catrice O."/>
            <person name="Chaidir N."/>
            <person name="Claudel C."/>
            <person name="Donnadieu C."/>
            <person name="Faraut T."/>
            <person name="Fievet G."/>
            <person name="Helmstetter N."/>
            <person name="King M."/>
            <person name="Knapp S.J."/>
            <person name="Lai Z."/>
            <person name="Le Paslier M.C."/>
            <person name="Lippi Y."/>
            <person name="Lorenzon L."/>
            <person name="Mandel J.R."/>
            <person name="Marage G."/>
            <person name="Marchand G."/>
            <person name="Marquand E."/>
            <person name="Bret-Mestries E."/>
            <person name="Morien E."/>
            <person name="Nambeesan S."/>
            <person name="Nguyen T."/>
            <person name="Pegot-Espagnet P."/>
            <person name="Pouilly N."/>
            <person name="Raftis F."/>
            <person name="Sallet E."/>
            <person name="Schiex T."/>
            <person name="Thomas J."/>
            <person name="Vandecasteele C."/>
            <person name="Vares D."/>
            <person name="Vear F."/>
            <person name="Vautrin S."/>
            <person name="Crespi M."/>
            <person name="Mangin B."/>
            <person name="Burke J.M."/>
            <person name="Salse J."/>
            <person name="Munos S."/>
            <person name="Vincourt P."/>
            <person name="Rieseberg L.H."/>
            <person name="Langlade N.B."/>
        </authorList>
    </citation>
    <scope>NUCLEOTIDE SEQUENCE</scope>
    <source>
        <tissue evidence="1">Leaves</tissue>
    </source>
</reference>
<organism evidence="1 2">
    <name type="scientific">Helianthus annuus</name>
    <name type="common">Common sunflower</name>
    <dbReference type="NCBI Taxonomy" id="4232"/>
    <lineage>
        <taxon>Eukaryota</taxon>
        <taxon>Viridiplantae</taxon>
        <taxon>Streptophyta</taxon>
        <taxon>Embryophyta</taxon>
        <taxon>Tracheophyta</taxon>
        <taxon>Spermatophyta</taxon>
        <taxon>Magnoliopsida</taxon>
        <taxon>eudicotyledons</taxon>
        <taxon>Gunneridae</taxon>
        <taxon>Pentapetalae</taxon>
        <taxon>asterids</taxon>
        <taxon>campanulids</taxon>
        <taxon>Asterales</taxon>
        <taxon>Asteraceae</taxon>
        <taxon>Asteroideae</taxon>
        <taxon>Heliantheae alliance</taxon>
        <taxon>Heliantheae</taxon>
        <taxon>Helianthus</taxon>
    </lineage>
</organism>